<feature type="binding site" evidence="7">
    <location>
        <position position="54"/>
    </location>
    <ligand>
        <name>Zn(2+)</name>
        <dbReference type="ChEBI" id="CHEBI:29105"/>
    </ligand>
</feature>
<evidence type="ECO:0000256" key="1">
    <source>
        <dbReference type="ARBA" id="ARBA00022723"/>
    </source>
</evidence>
<sequence length="415" mass="47482">TCRTCLANINGITSVPIFTETCNATPEIILNEFSFLKLKLARDDGLPQQICNNCLTNLLNVREFRKICFRSQDVLEKFFKISTQSDSFAIEPSKSIAFPIADLNEQNFSDFEFLNIDNVEYDAKIEVVGVDGSIISAEDIEYIDNQNDQNETIGNTVENIDDDSSPKSIDSTHDDSESFECNICGKLYKRKAHLLRHLISHKSESGSDGNMYKKRNLICVCNKCGKRFSKSKGLENHEIEGTCVKEENPQCRFCKETFTNVSNLEDHLAQIHPVDRPHLCPICKKTFQSVSNRNTHLQSHNKGDTYKCSDCGQGFKSKVYLNKHKKSVHAVNEHDCPHCSMKFFNTTKFEYHLKSHEENKKYKCKYCSKSFLQHHHLANHERIHTNVRPFLCSICGKGKNSIKRTFVMHTIDTLS</sequence>
<evidence type="ECO:0000259" key="9">
    <source>
        <dbReference type="PROSITE" id="PS50157"/>
    </source>
</evidence>
<proteinExistence type="predicted"/>
<evidence type="ECO:0000256" key="4">
    <source>
        <dbReference type="ARBA" id="ARBA00022833"/>
    </source>
</evidence>
<dbReference type="AlphaFoldDB" id="A0A9Q0MQU7"/>
<comment type="caution">
    <text evidence="11">The sequence shown here is derived from an EMBL/GenBank/DDBJ whole genome shotgun (WGS) entry which is preliminary data.</text>
</comment>
<dbReference type="EMBL" id="WJQU01000004">
    <property type="protein sequence ID" value="KAJ6635279.1"/>
    <property type="molecule type" value="Genomic_DNA"/>
</dbReference>
<feature type="domain" description="C2H2-type" evidence="9">
    <location>
        <begin position="179"/>
        <end position="206"/>
    </location>
</feature>
<dbReference type="SUPFAM" id="SSF57716">
    <property type="entry name" value="Glucocorticoid receptor-like (DNA-binding domain)"/>
    <property type="match status" value="1"/>
</dbReference>
<dbReference type="OrthoDB" id="7771761at2759"/>
<evidence type="ECO:0000313" key="12">
    <source>
        <dbReference type="Proteomes" id="UP001151699"/>
    </source>
</evidence>
<evidence type="ECO:0000256" key="3">
    <source>
        <dbReference type="ARBA" id="ARBA00022771"/>
    </source>
</evidence>
<dbReference type="InterPro" id="IPR013087">
    <property type="entry name" value="Znf_C2H2_type"/>
</dbReference>
<dbReference type="SMART" id="SM00355">
    <property type="entry name" value="ZnF_C2H2"/>
    <property type="match status" value="7"/>
</dbReference>
<evidence type="ECO:0000256" key="5">
    <source>
        <dbReference type="ARBA" id="ARBA00023242"/>
    </source>
</evidence>
<feature type="domain" description="ZAD" evidence="10">
    <location>
        <begin position="1"/>
        <end position="78"/>
    </location>
</feature>
<dbReference type="InterPro" id="IPR012934">
    <property type="entry name" value="Znf_AD"/>
</dbReference>
<gene>
    <name evidence="11" type="primary">ZFP69B</name>
    <name evidence="11" type="ORF">Bhyg_13864</name>
</gene>
<feature type="binding site" evidence="7">
    <location>
        <position position="51"/>
    </location>
    <ligand>
        <name>Zn(2+)</name>
        <dbReference type="ChEBI" id="CHEBI:29105"/>
    </ligand>
</feature>
<evidence type="ECO:0000256" key="8">
    <source>
        <dbReference type="SAM" id="MobiDB-lite"/>
    </source>
</evidence>
<dbReference type="GO" id="GO:0001228">
    <property type="term" value="F:DNA-binding transcription activator activity, RNA polymerase II-specific"/>
    <property type="evidence" value="ECO:0007669"/>
    <property type="project" value="TreeGrafter"/>
</dbReference>
<dbReference type="Pfam" id="PF07776">
    <property type="entry name" value="zf-AD"/>
    <property type="match status" value="1"/>
</dbReference>
<keyword evidence="5" id="KW-0539">Nucleus</keyword>
<dbReference type="Pfam" id="PF12874">
    <property type="entry name" value="zf-met"/>
    <property type="match status" value="1"/>
</dbReference>
<protein>
    <submittedName>
        <fullName evidence="11">Zinc finger protein</fullName>
    </submittedName>
</protein>
<feature type="domain" description="C2H2-type" evidence="9">
    <location>
        <begin position="334"/>
        <end position="361"/>
    </location>
</feature>
<evidence type="ECO:0000256" key="7">
    <source>
        <dbReference type="PROSITE-ProRule" id="PRU01263"/>
    </source>
</evidence>
<keyword evidence="4 7" id="KW-0862">Zinc</keyword>
<evidence type="ECO:0000256" key="2">
    <source>
        <dbReference type="ARBA" id="ARBA00022737"/>
    </source>
</evidence>
<feature type="compositionally biased region" description="Polar residues" evidence="8">
    <location>
        <begin position="147"/>
        <end position="158"/>
    </location>
</feature>
<feature type="domain" description="C2H2-type" evidence="9">
    <location>
        <begin position="278"/>
        <end position="305"/>
    </location>
</feature>
<evidence type="ECO:0000256" key="6">
    <source>
        <dbReference type="PROSITE-ProRule" id="PRU00042"/>
    </source>
</evidence>
<feature type="binding site" evidence="7">
    <location>
        <position position="5"/>
    </location>
    <ligand>
        <name>Zn(2+)</name>
        <dbReference type="ChEBI" id="CHEBI:29105"/>
    </ligand>
</feature>
<dbReference type="PANTHER" id="PTHR24393">
    <property type="entry name" value="ZINC FINGER PROTEIN"/>
    <property type="match status" value="1"/>
</dbReference>
<reference evidence="11" key="1">
    <citation type="submission" date="2022-07" db="EMBL/GenBank/DDBJ databases">
        <authorList>
            <person name="Trinca V."/>
            <person name="Uliana J.V.C."/>
            <person name="Torres T.T."/>
            <person name="Ward R.J."/>
            <person name="Monesi N."/>
        </authorList>
    </citation>
    <scope>NUCLEOTIDE SEQUENCE</scope>
    <source>
        <strain evidence="11">HSMRA1968</strain>
        <tissue evidence="11">Whole embryos</tissue>
    </source>
</reference>
<dbReference type="SUPFAM" id="SSF57667">
    <property type="entry name" value="beta-beta-alpha zinc fingers"/>
    <property type="match status" value="4"/>
</dbReference>
<dbReference type="PROSITE" id="PS00028">
    <property type="entry name" value="ZINC_FINGER_C2H2_1"/>
    <property type="match status" value="4"/>
</dbReference>
<dbReference type="Proteomes" id="UP001151699">
    <property type="component" value="Chromosome C"/>
</dbReference>
<keyword evidence="3 6" id="KW-0863">Zinc-finger</keyword>
<name>A0A9Q0MQU7_9DIPT</name>
<keyword evidence="12" id="KW-1185">Reference proteome</keyword>
<evidence type="ECO:0000313" key="11">
    <source>
        <dbReference type="EMBL" id="KAJ6635279.1"/>
    </source>
</evidence>
<dbReference type="GO" id="GO:0008270">
    <property type="term" value="F:zinc ion binding"/>
    <property type="evidence" value="ECO:0007669"/>
    <property type="project" value="UniProtKB-UniRule"/>
</dbReference>
<dbReference type="GO" id="GO:0005634">
    <property type="term" value="C:nucleus"/>
    <property type="evidence" value="ECO:0007669"/>
    <property type="project" value="InterPro"/>
</dbReference>
<feature type="binding site" evidence="7">
    <location>
        <position position="2"/>
    </location>
    <ligand>
        <name>Zn(2+)</name>
        <dbReference type="ChEBI" id="CHEBI:29105"/>
    </ligand>
</feature>
<keyword evidence="2" id="KW-0677">Repeat</keyword>
<keyword evidence="1 7" id="KW-0479">Metal-binding</keyword>
<organism evidence="11 12">
    <name type="scientific">Pseudolycoriella hygida</name>
    <dbReference type="NCBI Taxonomy" id="35572"/>
    <lineage>
        <taxon>Eukaryota</taxon>
        <taxon>Metazoa</taxon>
        <taxon>Ecdysozoa</taxon>
        <taxon>Arthropoda</taxon>
        <taxon>Hexapoda</taxon>
        <taxon>Insecta</taxon>
        <taxon>Pterygota</taxon>
        <taxon>Neoptera</taxon>
        <taxon>Endopterygota</taxon>
        <taxon>Diptera</taxon>
        <taxon>Nematocera</taxon>
        <taxon>Sciaroidea</taxon>
        <taxon>Sciaridae</taxon>
        <taxon>Pseudolycoriella</taxon>
    </lineage>
</organism>
<dbReference type="FunFam" id="3.30.160.60:FF:000110">
    <property type="entry name" value="Zinc finger protein-like"/>
    <property type="match status" value="1"/>
</dbReference>
<feature type="domain" description="C2H2-type" evidence="9">
    <location>
        <begin position="219"/>
        <end position="249"/>
    </location>
</feature>
<dbReference type="Gene3D" id="3.40.1800.20">
    <property type="match status" value="1"/>
</dbReference>
<feature type="domain" description="C2H2-type" evidence="9">
    <location>
        <begin position="306"/>
        <end position="334"/>
    </location>
</feature>
<dbReference type="PROSITE" id="PS51915">
    <property type="entry name" value="ZAD"/>
    <property type="match status" value="1"/>
</dbReference>
<dbReference type="PROSITE" id="PS50157">
    <property type="entry name" value="ZINC_FINGER_C2H2_2"/>
    <property type="match status" value="7"/>
</dbReference>
<accession>A0A9Q0MQU7</accession>
<feature type="domain" description="C2H2-type" evidence="9">
    <location>
        <begin position="249"/>
        <end position="277"/>
    </location>
</feature>
<evidence type="ECO:0000259" key="10">
    <source>
        <dbReference type="PROSITE" id="PS51915"/>
    </source>
</evidence>
<dbReference type="Gene3D" id="3.30.160.60">
    <property type="entry name" value="Classic Zinc Finger"/>
    <property type="match status" value="4"/>
</dbReference>
<feature type="domain" description="C2H2-type" evidence="9">
    <location>
        <begin position="362"/>
        <end position="389"/>
    </location>
</feature>
<dbReference type="PANTHER" id="PTHR24393:SF34">
    <property type="entry name" value="PR_SET DOMAIN 13"/>
    <property type="match status" value="1"/>
</dbReference>
<feature type="non-terminal residue" evidence="11">
    <location>
        <position position="1"/>
    </location>
</feature>
<dbReference type="SMART" id="SM00868">
    <property type="entry name" value="zf-AD"/>
    <property type="match status" value="2"/>
</dbReference>
<dbReference type="InterPro" id="IPR036236">
    <property type="entry name" value="Znf_C2H2_sf"/>
</dbReference>
<feature type="non-terminal residue" evidence="11">
    <location>
        <position position="415"/>
    </location>
</feature>
<dbReference type="GO" id="GO:0000978">
    <property type="term" value="F:RNA polymerase II cis-regulatory region sequence-specific DNA binding"/>
    <property type="evidence" value="ECO:0007669"/>
    <property type="project" value="TreeGrafter"/>
</dbReference>
<feature type="region of interest" description="Disordered" evidence="8">
    <location>
        <begin position="147"/>
        <end position="173"/>
    </location>
</feature>
<dbReference type="Pfam" id="PF00096">
    <property type="entry name" value="zf-C2H2"/>
    <property type="match status" value="3"/>
</dbReference>